<gene>
    <name evidence="4" type="ORF">Fcan01_19444</name>
</gene>
<comment type="caution">
    <text evidence="4">The sequence shown here is derived from an EMBL/GenBank/DDBJ whole genome shotgun (WGS) entry which is preliminary data.</text>
</comment>
<accession>A0A226DKS0</accession>
<feature type="domain" description="C2H2-type" evidence="3">
    <location>
        <begin position="223"/>
        <end position="250"/>
    </location>
</feature>
<dbReference type="OrthoDB" id="407106at2759"/>
<feature type="region of interest" description="Disordered" evidence="2">
    <location>
        <begin position="169"/>
        <end position="212"/>
    </location>
</feature>
<dbReference type="AlphaFoldDB" id="A0A226DKS0"/>
<keyword evidence="1" id="KW-0863">Zinc-finger</keyword>
<keyword evidence="1" id="KW-0862">Zinc</keyword>
<protein>
    <recommendedName>
        <fullName evidence="3">C2H2-type domain-containing protein</fullName>
    </recommendedName>
</protein>
<organism evidence="4 5">
    <name type="scientific">Folsomia candida</name>
    <name type="common">Springtail</name>
    <dbReference type="NCBI Taxonomy" id="158441"/>
    <lineage>
        <taxon>Eukaryota</taxon>
        <taxon>Metazoa</taxon>
        <taxon>Ecdysozoa</taxon>
        <taxon>Arthropoda</taxon>
        <taxon>Hexapoda</taxon>
        <taxon>Collembola</taxon>
        <taxon>Entomobryomorpha</taxon>
        <taxon>Isotomoidea</taxon>
        <taxon>Isotomidae</taxon>
        <taxon>Proisotominae</taxon>
        <taxon>Folsomia</taxon>
    </lineage>
</organism>
<reference evidence="4 5" key="1">
    <citation type="submission" date="2015-12" db="EMBL/GenBank/DDBJ databases">
        <title>The genome of Folsomia candida.</title>
        <authorList>
            <person name="Faddeeva A."/>
            <person name="Derks M.F."/>
            <person name="Anvar Y."/>
            <person name="Smit S."/>
            <person name="Van Straalen N."/>
            <person name="Roelofs D."/>
        </authorList>
    </citation>
    <scope>NUCLEOTIDE SEQUENCE [LARGE SCALE GENOMIC DNA]</scope>
    <source>
        <strain evidence="4 5">VU population</strain>
        <tissue evidence="4">Whole body</tissue>
    </source>
</reference>
<keyword evidence="1" id="KW-0479">Metal-binding</keyword>
<dbReference type="EMBL" id="LNIX01000017">
    <property type="protein sequence ID" value="OXA45444.1"/>
    <property type="molecule type" value="Genomic_DNA"/>
</dbReference>
<dbReference type="PROSITE" id="PS50157">
    <property type="entry name" value="ZINC_FINGER_C2H2_2"/>
    <property type="match status" value="1"/>
</dbReference>
<name>A0A226DKS0_FOLCA</name>
<proteinExistence type="predicted"/>
<keyword evidence="5" id="KW-1185">Reference proteome</keyword>
<dbReference type="Proteomes" id="UP000198287">
    <property type="component" value="Unassembled WGS sequence"/>
</dbReference>
<dbReference type="GO" id="GO:0008270">
    <property type="term" value="F:zinc ion binding"/>
    <property type="evidence" value="ECO:0007669"/>
    <property type="project" value="UniProtKB-KW"/>
</dbReference>
<evidence type="ECO:0000313" key="5">
    <source>
        <dbReference type="Proteomes" id="UP000198287"/>
    </source>
</evidence>
<evidence type="ECO:0000256" key="1">
    <source>
        <dbReference type="PROSITE-ProRule" id="PRU00042"/>
    </source>
</evidence>
<evidence type="ECO:0000259" key="3">
    <source>
        <dbReference type="PROSITE" id="PS50157"/>
    </source>
</evidence>
<dbReference type="InterPro" id="IPR013087">
    <property type="entry name" value="Znf_C2H2_type"/>
</dbReference>
<dbReference type="PROSITE" id="PS00028">
    <property type="entry name" value="ZINC_FINGER_C2H2_1"/>
    <property type="match status" value="1"/>
</dbReference>
<feature type="compositionally biased region" description="Basic and acidic residues" evidence="2">
    <location>
        <begin position="177"/>
        <end position="186"/>
    </location>
</feature>
<evidence type="ECO:0000256" key="2">
    <source>
        <dbReference type="SAM" id="MobiDB-lite"/>
    </source>
</evidence>
<evidence type="ECO:0000313" key="4">
    <source>
        <dbReference type="EMBL" id="OXA45444.1"/>
    </source>
</evidence>
<sequence>MASLICVSHQQCLSRNFASTLWGGGVDLRGHNSGICCTRLSASDDAERRVQHIPLLCPLRSTPPPHRVDAKFRDRHYNVFCKAREKVETGILLQTQLTPPSLRFSVEFENGVNRTTPHGAKPTASRTHALRPNLKESLKKGSMHFNGSTSEQNETLSLDGMEVNQKAVKRQKALVPTKEKVDKGESSQENGRFPPHSVQAPRDDNHVHSQSPNITLSKAKKVFPCKTCLRPFNNKTSARLHARTHLNPHELEQSSFFHARSPTAKKRSSLVIRLSTDPSSNFM</sequence>